<dbReference type="PANTHER" id="PTHR47478">
    <property type="match status" value="1"/>
</dbReference>
<evidence type="ECO:0000313" key="1">
    <source>
        <dbReference type="EMBL" id="MBB5173127.1"/>
    </source>
</evidence>
<dbReference type="InterPro" id="IPR036412">
    <property type="entry name" value="HAD-like_sf"/>
</dbReference>
<dbReference type="Gene3D" id="1.10.150.240">
    <property type="entry name" value="Putative phosphatase, domain 2"/>
    <property type="match status" value="1"/>
</dbReference>
<dbReference type="InterPro" id="IPR023214">
    <property type="entry name" value="HAD_sf"/>
</dbReference>
<dbReference type="PRINTS" id="PR00413">
    <property type="entry name" value="HADHALOGNASE"/>
</dbReference>
<comment type="caution">
    <text evidence="1">The sequence shown here is derived from an EMBL/GenBank/DDBJ whole genome shotgun (WGS) entry which is preliminary data.</text>
</comment>
<accession>A0A840QP78</accession>
<dbReference type="SFLD" id="SFLDG01129">
    <property type="entry name" value="C1.5:_HAD__Beta-PGM__Phosphata"/>
    <property type="match status" value="1"/>
</dbReference>
<protein>
    <submittedName>
        <fullName evidence="1">HAD superfamily hydrolase (TIGR01549 family)</fullName>
    </submittedName>
</protein>
<dbReference type="Proteomes" id="UP000551878">
    <property type="component" value="Unassembled WGS sequence"/>
</dbReference>
<dbReference type="InterPro" id="IPR006439">
    <property type="entry name" value="HAD-SF_hydro_IA"/>
</dbReference>
<dbReference type="NCBIfam" id="TIGR01549">
    <property type="entry name" value="HAD-SF-IA-v1"/>
    <property type="match status" value="1"/>
</dbReference>
<dbReference type="RefSeq" id="WP_184663565.1">
    <property type="nucleotide sequence ID" value="NZ_JACHHB010000004.1"/>
</dbReference>
<dbReference type="Gene3D" id="3.40.50.1000">
    <property type="entry name" value="HAD superfamily/HAD-like"/>
    <property type="match status" value="1"/>
</dbReference>
<reference evidence="1 2" key="1">
    <citation type="submission" date="2020-08" db="EMBL/GenBank/DDBJ databases">
        <title>Genomic Encyclopedia of Type Strains, Phase IV (KMG-IV): sequencing the most valuable type-strain genomes for metagenomic binning, comparative biology and taxonomic classification.</title>
        <authorList>
            <person name="Goeker M."/>
        </authorList>
    </citation>
    <scope>NUCLEOTIDE SEQUENCE [LARGE SCALE GENOMIC DNA]</scope>
    <source>
        <strain evidence="1 2">DSM 24696</strain>
    </source>
</reference>
<proteinExistence type="predicted"/>
<dbReference type="InterPro" id="IPR052550">
    <property type="entry name" value="Pyrimidine_5'-ntase_YjjG"/>
</dbReference>
<organism evidence="1 2">
    <name type="scientific">Texcoconibacillus texcoconensis</name>
    <dbReference type="NCBI Taxonomy" id="1095777"/>
    <lineage>
        <taxon>Bacteria</taxon>
        <taxon>Bacillati</taxon>
        <taxon>Bacillota</taxon>
        <taxon>Bacilli</taxon>
        <taxon>Bacillales</taxon>
        <taxon>Bacillaceae</taxon>
        <taxon>Texcoconibacillus</taxon>
    </lineage>
</organism>
<dbReference type="Pfam" id="PF00702">
    <property type="entry name" value="Hydrolase"/>
    <property type="match status" value="1"/>
</dbReference>
<dbReference type="EMBL" id="JACHHB010000004">
    <property type="protein sequence ID" value="MBB5173127.1"/>
    <property type="molecule type" value="Genomic_DNA"/>
</dbReference>
<dbReference type="GO" id="GO:0016787">
    <property type="term" value="F:hydrolase activity"/>
    <property type="evidence" value="ECO:0007669"/>
    <property type="project" value="UniProtKB-KW"/>
</dbReference>
<dbReference type="AlphaFoldDB" id="A0A840QP78"/>
<dbReference type="PANTHER" id="PTHR47478:SF1">
    <property type="entry name" value="PYRIMIDINE 5'-NUCLEOTIDASE YJJG"/>
    <property type="match status" value="1"/>
</dbReference>
<dbReference type="SFLD" id="SFLDS00003">
    <property type="entry name" value="Haloacid_Dehalogenase"/>
    <property type="match status" value="1"/>
</dbReference>
<keyword evidence="2" id="KW-1185">Reference proteome</keyword>
<dbReference type="InterPro" id="IPR023198">
    <property type="entry name" value="PGP-like_dom2"/>
</dbReference>
<keyword evidence="1" id="KW-0378">Hydrolase</keyword>
<sequence>MTLRWNVIAFDLDNTLFSHEDAFQCAIKGCYERFLKRNQMTKKVSSDEFFSVFKQQCDTYWPEFESKELTKIAYRRKRFIKTMELLSLPASEEEADRFHRDYDDTVDDYSEPYPELTETLQYLDEQGVMVAVITNGKHETQLDKLRKIGALEWIPKENVFISDEVGIAKPDPGIFQYAEKLLAPSGESRLFVGDSWEHDVVGAIDAGWEAIYLNTRGTHPSTNHQPLKQFTHFEALSSWIRDHIHGQRGHY</sequence>
<name>A0A840QP78_9BACI</name>
<gene>
    <name evidence="1" type="ORF">HNQ41_001290</name>
</gene>
<dbReference type="SUPFAM" id="SSF56784">
    <property type="entry name" value="HAD-like"/>
    <property type="match status" value="1"/>
</dbReference>
<evidence type="ECO:0000313" key="2">
    <source>
        <dbReference type="Proteomes" id="UP000551878"/>
    </source>
</evidence>